<dbReference type="EMBL" id="FNNH01000089">
    <property type="protein sequence ID" value="SDX19937.1"/>
    <property type="molecule type" value="Genomic_DNA"/>
</dbReference>
<dbReference type="Proteomes" id="UP000183454">
    <property type="component" value="Unassembled WGS sequence"/>
</dbReference>
<gene>
    <name evidence="1" type="ORF">SAMN05421882_10893</name>
</gene>
<dbReference type="RefSeq" id="WP_074668264.1">
    <property type="nucleotide sequence ID" value="NZ_FNNH01000089.1"/>
</dbReference>
<name>A0A1H2ZRD3_9PROT</name>
<dbReference type="AlphaFoldDB" id="A0A1H2ZRD3"/>
<protein>
    <submittedName>
        <fullName evidence="1">Uncharacterized protein</fullName>
    </submittedName>
</protein>
<reference evidence="1 2" key="1">
    <citation type="submission" date="2016-10" db="EMBL/GenBank/DDBJ databases">
        <authorList>
            <person name="de Groot N.N."/>
        </authorList>
    </citation>
    <scope>NUCLEOTIDE SEQUENCE [LARGE SCALE GENOMIC DNA]</scope>
    <source>
        <strain evidence="1 2">Nm110</strain>
    </source>
</reference>
<accession>A0A1H2ZRD3</accession>
<evidence type="ECO:0000313" key="1">
    <source>
        <dbReference type="EMBL" id="SDX19937.1"/>
    </source>
</evidence>
<evidence type="ECO:0000313" key="2">
    <source>
        <dbReference type="Proteomes" id="UP000183454"/>
    </source>
</evidence>
<proteinExistence type="predicted"/>
<sequence>MTSMLKIICIWLIAITLPLLWKISDVALTATSNPKKIEIFSTRINKDFSATMHGLVGNYFSN</sequence>
<organism evidence="1 2">
    <name type="scientific">Nitrosomonas communis</name>
    <dbReference type="NCBI Taxonomy" id="44574"/>
    <lineage>
        <taxon>Bacteria</taxon>
        <taxon>Pseudomonadati</taxon>
        <taxon>Pseudomonadota</taxon>
        <taxon>Betaproteobacteria</taxon>
        <taxon>Nitrosomonadales</taxon>
        <taxon>Nitrosomonadaceae</taxon>
        <taxon>Nitrosomonas</taxon>
    </lineage>
</organism>